<gene>
    <name evidence="1" type="ORF">POM88_034685</name>
</gene>
<dbReference type="AlphaFoldDB" id="A0AAD8HLN8"/>
<dbReference type="GO" id="GO:0005198">
    <property type="term" value="F:structural molecule activity"/>
    <property type="evidence" value="ECO:0007669"/>
    <property type="project" value="InterPro"/>
</dbReference>
<evidence type="ECO:0000313" key="2">
    <source>
        <dbReference type="Proteomes" id="UP001237642"/>
    </source>
</evidence>
<dbReference type="InterPro" id="IPR000263">
    <property type="entry name" value="GV_A/BR1_coat"/>
</dbReference>
<name>A0AAD8HLN8_9APIA</name>
<reference evidence="1" key="2">
    <citation type="submission" date="2023-05" db="EMBL/GenBank/DDBJ databases">
        <authorList>
            <person name="Schelkunov M.I."/>
        </authorList>
    </citation>
    <scope>NUCLEOTIDE SEQUENCE</scope>
    <source>
        <strain evidence="1">Hsosn_3</strain>
        <tissue evidence="1">Leaf</tissue>
    </source>
</reference>
<accession>A0AAD8HLN8</accession>
<comment type="caution">
    <text evidence="1">The sequence shown here is derived from an EMBL/GenBank/DDBJ whole genome shotgun (WGS) entry which is preliminary data.</text>
</comment>
<evidence type="ECO:0000313" key="1">
    <source>
        <dbReference type="EMBL" id="KAK1368593.1"/>
    </source>
</evidence>
<keyword evidence="2" id="KW-1185">Reference proteome</keyword>
<dbReference type="EMBL" id="JAUIZM010000008">
    <property type="protein sequence ID" value="KAK1368593.1"/>
    <property type="molecule type" value="Genomic_DNA"/>
</dbReference>
<sequence>MPTFGPGLLDRRGKWALVKGLRLSGTYRTVIAPPNCLKTRGNRGKCIQWCTPNALRDYNHYNWGTGVQYILGNLLPVELCARRTMGLDAVPSLLMFGIGMFFNRNIGRRIYRTRCLNELLRSGEALINGQVDKGYVSMPTFGPGLLDRHGKWALVKGLRLSGTYRTVIAPPNSRIIQIFYNLGPKDPKVRTITIVETCPYAKVQRPTTRNNHVGKRVYPRNIGRRIYRTRCLNELLRSGEALINGQVDKGYVSMPTFGPGLLDRRGKWALVKGLRLSGTYRTVIAPPNSRVPGPNDPNASMVDVTSESANYDLHGVVSIFVVLDKTPHGNEIPLFADVFDRSHEISVVDVLLRNDKSSRFELLCRRKTTIQGSSTMRFASFDFSVPIKRHLWVEFHDYDEDQRRGNYLNISKNVILFYIAYDSSPTSYCLPTISSTLLF</sequence>
<reference evidence="1" key="1">
    <citation type="submission" date="2023-02" db="EMBL/GenBank/DDBJ databases">
        <title>Genome of toxic invasive species Heracleum sosnowskyi carries increased number of genes despite the absence of recent whole-genome duplications.</title>
        <authorList>
            <person name="Schelkunov M."/>
            <person name="Shtratnikova V."/>
            <person name="Makarenko M."/>
            <person name="Klepikova A."/>
            <person name="Omelchenko D."/>
            <person name="Novikova G."/>
            <person name="Obukhova E."/>
            <person name="Bogdanov V."/>
            <person name="Penin A."/>
            <person name="Logacheva M."/>
        </authorList>
    </citation>
    <scope>NUCLEOTIDE SEQUENCE</scope>
    <source>
        <strain evidence="1">Hsosn_3</strain>
        <tissue evidence="1">Leaf</tissue>
    </source>
</reference>
<dbReference type="Pfam" id="PF00844">
    <property type="entry name" value="Gemini_coat"/>
    <property type="match status" value="1"/>
</dbReference>
<proteinExistence type="predicted"/>
<organism evidence="1 2">
    <name type="scientific">Heracleum sosnowskyi</name>
    <dbReference type="NCBI Taxonomy" id="360622"/>
    <lineage>
        <taxon>Eukaryota</taxon>
        <taxon>Viridiplantae</taxon>
        <taxon>Streptophyta</taxon>
        <taxon>Embryophyta</taxon>
        <taxon>Tracheophyta</taxon>
        <taxon>Spermatophyta</taxon>
        <taxon>Magnoliopsida</taxon>
        <taxon>eudicotyledons</taxon>
        <taxon>Gunneridae</taxon>
        <taxon>Pentapetalae</taxon>
        <taxon>asterids</taxon>
        <taxon>campanulids</taxon>
        <taxon>Apiales</taxon>
        <taxon>Apiaceae</taxon>
        <taxon>Apioideae</taxon>
        <taxon>apioid superclade</taxon>
        <taxon>Tordylieae</taxon>
        <taxon>Tordyliinae</taxon>
        <taxon>Heracleum</taxon>
    </lineage>
</organism>
<protein>
    <submittedName>
        <fullName evidence="1">Uncharacterized protein</fullName>
    </submittedName>
</protein>
<dbReference type="Proteomes" id="UP001237642">
    <property type="component" value="Unassembled WGS sequence"/>
</dbReference>